<proteinExistence type="predicted"/>
<feature type="domain" description="HTH cro/C1-type" evidence="1">
    <location>
        <begin position="8"/>
        <end position="54"/>
    </location>
</feature>
<dbReference type="HOGENOM" id="CLU_066192_23_4_6"/>
<dbReference type="Pfam" id="PF01381">
    <property type="entry name" value="HTH_3"/>
    <property type="match status" value="1"/>
</dbReference>
<dbReference type="SUPFAM" id="SSF47413">
    <property type="entry name" value="lambda repressor-like DNA-binding domains"/>
    <property type="match status" value="1"/>
</dbReference>
<dbReference type="InterPro" id="IPR001387">
    <property type="entry name" value="Cro/C1-type_HTH"/>
</dbReference>
<evidence type="ECO:0000259" key="1">
    <source>
        <dbReference type="PROSITE" id="PS50943"/>
    </source>
</evidence>
<reference evidence="2" key="1">
    <citation type="submission" date="2013-07" db="EMBL/GenBank/DDBJ databases">
        <title>Sub-species coevolution in mutualistic symbiosis.</title>
        <authorList>
            <person name="Murfin K."/>
            <person name="Klassen J."/>
            <person name="Lee M."/>
            <person name="Forst S."/>
            <person name="Stock P."/>
            <person name="Goodrich-Blair H."/>
        </authorList>
    </citation>
    <scope>NUCLEOTIDE SEQUENCE [LARGE SCALE GENOMIC DNA]</scope>
    <source>
        <strain evidence="2">Kraussei Becker Underwood</strain>
    </source>
</reference>
<dbReference type="Gene3D" id="1.10.260.40">
    <property type="entry name" value="lambda repressor-like DNA-binding domains"/>
    <property type="match status" value="1"/>
</dbReference>
<protein>
    <submittedName>
        <fullName evidence="2">Transcriptional regulator</fullName>
    </submittedName>
</protein>
<dbReference type="GO" id="GO:0003677">
    <property type="term" value="F:DNA binding"/>
    <property type="evidence" value="ECO:0007669"/>
    <property type="project" value="InterPro"/>
</dbReference>
<dbReference type="PROSITE" id="PS50943">
    <property type="entry name" value="HTH_CROC1"/>
    <property type="match status" value="1"/>
</dbReference>
<dbReference type="EMBL" id="CBSZ010000203">
    <property type="protein sequence ID" value="CDH24447.1"/>
    <property type="molecule type" value="Genomic_DNA"/>
</dbReference>
<dbReference type="AlphaFoldDB" id="A0A077PUT6"/>
<evidence type="ECO:0000313" key="2">
    <source>
        <dbReference type="EMBL" id="CDH24447.1"/>
    </source>
</evidence>
<dbReference type="RefSeq" id="WP_038196812.1">
    <property type="nucleotide sequence ID" value="NZ_CAWLXS010000273.1"/>
</dbReference>
<accession>A0A077PUT6</accession>
<dbReference type="InterPro" id="IPR010982">
    <property type="entry name" value="Lambda_DNA-bd_dom_sf"/>
</dbReference>
<name>A0A077PUT6_XENBV</name>
<dbReference type="CDD" id="cd00093">
    <property type="entry name" value="HTH_XRE"/>
    <property type="match status" value="1"/>
</dbReference>
<dbReference type="Proteomes" id="UP000028493">
    <property type="component" value="Unassembled WGS sequence"/>
</dbReference>
<dbReference type="SMART" id="SM00530">
    <property type="entry name" value="HTH_XRE"/>
    <property type="match status" value="1"/>
</dbReference>
<organism evidence="2">
    <name type="scientific">Xenorhabdus bovienii str. kraussei Becker Underwood</name>
    <dbReference type="NCBI Taxonomy" id="1398204"/>
    <lineage>
        <taxon>Bacteria</taxon>
        <taxon>Pseudomonadati</taxon>
        <taxon>Pseudomonadota</taxon>
        <taxon>Gammaproteobacteria</taxon>
        <taxon>Enterobacterales</taxon>
        <taxon>Morganellaceae</taxon>
        <taxon>Xenorhabdus</taxon>
    </lineage>
</organism>
<gene>
    <name evidence="2" type="ORF">XBKB1_2810004</name>
</gene>
<comment type="caution">
    <text evidence="2">The sequence shown here is derived from an EMBL/GenBank/DDBJ whole genome shotgun (WGS) entry which is preliminary data.</text>
</comment>
<sequence length="113" mass="12470">MTSIGERLKEIRSSMGLNQTDFATLVGYSRNAQAHYERDERSPDAKYLSALASIGIDVMYVLTGIKSELANITVEEQKLIEHYRAMSEVSRVNIQAVGSALAQSAPDKHVKKA</sequence>